<evidence type="ECO:0000256" key="4">
    <source>
        <dbReference type="ARBA" id="ARBA00022786"/>
    </source>
</evidence>
<reference evidence="11" key="1">
    <citation type="submission" date="2021-07" db="EMBL/GenBank/DDBJ databases">
        <authorList>
            <person name="Durling M."/>
        </authorList>
    </citation>
    <scope>NUCLEOTIDE SEQUENCE</scope>
</reference>
<dbReference type="InterPro" id="IPR046541">
    <property type="entry name" value="DUF6606"/>
</dbReference>
<evidence type="ECO:0000256" key="6">
    <source>
        <dbReference type="ARBA" id="ARBA00022807"/>
    </source>
</evidence>
<dbReference type="GO" id="GO:0004843">
    <property type="term" value="F:cysteine-type deubiquitinase activity"/>
    <property type="evidence" value="ECO:0007669"/>
    <property type="project" value="UniProtKB-EC"/>
</dbReference>
<protein>
    <recommendedName>
        <fullName evidence="2">ubiquitinyl hydrolase 1</fullName>
        <ecNumber evidence="2">3.4.19.12</ecNumber>
    </recommendedName>
</protein>
<dbReference type="OrthoDB" id="3182339at2759"/>
<feature type="domain" description="DUF3638" evidence="8">
    <location>
        <begin position="2074"/>
        <end position="2297"/>
    </location>
</feature>
<gene>
    <name evidence="11" type="ORF">HYALB_00002252</name>
</gene>
<feature type="compositionally biased region" description="Acidic residues" evidence="7">
    <location>
        <begin position="3234"/>
        <end position="3255"/>
    </location>
</feature>
<comment type="caution">
    <text evidence="11">The sequence shown here is derived from an EMBL/GenBank/DDBJ whole genome shotgun (WGS) entry which is preliminary data.</text>
</comment>
<keyword evidence="5" id="KW-0378">Hydrolase</keyword>
<dbReference type="Proteomes" id="UP000701801">
    <property type="component" value="Unassembled WGS sequence"/>
</dbReference>
<evidence type="ECO:0000313" key="11">
    <source>
        <dbReference type="EMBL" id="CAG8973686.1"/>
    </source>
</evidence>
<organism evidence="11 12">
    <name type="scientific">Hymenoscyphus albidus</name>
    <dbReference type="NCBI Taxonomy" id="595503"/>
    <lineage>
        <taxon>Eukaryota</taxon>
        <taxon>Fungi</taxon>
        <taxon>Dikarya</taxon>
        <taxon>Ascomycota</taxon>
        <taxon>Pezizomycotina</taxon>
        <taxon>Leotiomycetes</taxon>
        <taxon>Helotiales</taxon>
        <taxon>Helotiaceae</taxon>
        <taxon>Hymenoscyphus</taxon>
    </lineage>
</organism>
<name>A0A9N9LLH3_9HELO</name>
<dbReference type="EMBL" id="CAJVRM010000077">
    <property type="protein sequence ID" value="CAG8973686.1"/>
    <property type="molecule type" value="Genomic_DNA"/>
</dbReference>
<keyword evidence="3" id="KW-0645">Protease</keyword>
<evidence type="ECO:0000313" key="12">
    <source>
        <dbReference type="Proteomes" id="UP000701801"/>
    </source>
</evidence>
<dbReference type="InterPro" id="IPR022099">
    <property type="entry name" value="DUF3638"/>
</dbReference>
<evidence type="ECO:0000259" key="10">
    <source>
        <dbReference type="Pfam" id="PF20255"/>
    </source>
</evidence>
<dbReference type="Pfam" id="PF12340">
    <property type="entry name" value="DUF3638"/>
    <property type="match status" value="1"/>
</dbReference>
<proteinExistence type="predicted"/>
<feature type="domain" description="DUF6606" evidence="10">
    <location>
        <begin position="12"/>
        <end position="284"/>
    </location>
</feature>
<comment type="catalytic activity">
    <reaction evidence="1">
        <text>Thiol-dependent hydrolysis of ester, thioester, amide, peptide and isopeptide bonds formed by the C-terminal Gly of ubiquitin (a 76-residue protein attached to proteins as an intracellular targeting signal).</text>
        <dbReference type="EC" id="3.4.19.12"/>
    </reaction>
</comment>
<dbReference type="PANTHER" id="PTHR13367">
    <property type="entry name" value="UBIQUITIN THIOESTERASE"/>
    <property type="match status" value="1"/>
</dbReference>
<evidence type="ECO:0000256" key="7">
    <source>
        <dbReference type="SAM" id="MobiDB-lite"/>
    </source>
</evidence>
<evidence type="ECO:0000256" key="2">
    <source>
        <dbReference type="ARBA" id="ARBA00012759"/>
    </source>
</evidence>
<feature type="domain" description="DUF3645" evidence="9">
    <location>
        <begin position="2416"/>
        <end position="2447"/>
    </location>
</feature>
<keyword evidence="12" id="KW-1185">Reference proteome</keyword>
<feature type="region of interest" description="Disordered" evidence="7">
    <location>
        <begin position="3189"/>
        <end position="3255"/>
    </location>
</feature>
<dbReference type="InterPro" id="IPR051346">
    <property type="entry name" value="OTU_Deubiquitinase"/>
</dbReference>
<dbReference type="EC" id="3.4.19.12" evidence="2"/>
<dbReference type="InterPro" id="IPR022105">
    <property type="entry name" value="DUF3645"/>
</dbReference>
<feature type="compositionally biased region" description="Acidic residues" evidence="7">
    <location>
        <begin position="3210"/>
        <end position="3222"/>
    </location>
</feature>
<accession>A0A9N9LLH3</accession>
<evidence type="ECO:0000259" key="8">
    <source>
        <dbReference type="Pfam" id="PF12340"/>
    </source>
</evidence>
<keyword evidence="6" id="KW-0788">Thiol protease</keyword>
<evidence type="ECO:0000256" key="5">
    <source>
        <dbReference type="ARBA" id="ARBA00022801"/>
    </source>
</evidence>
<evidence type="ECO:0000256" key="3">
    <source>
        <dbReference type="ARBA" id="ARBA00022670"/>
    </source>
</evidence>
<dbReference type="Pfam" id="PF20255">
    <property type="entry name" value="DUF6606"/>
    <property type="match status" value="1"/>
</dbReference>
<dbReference type="PANTHER" id="PTHR13367:SF32">
    <property type="entry name" value="DUF6606 DOMAIN-CONTAINING PROTEIN"/>
    <property type="match status" value="1"/>
</dbReference>
<dbReference type="GO" id="GO:0006508">
    <property type="term" value="P:proteolysis"/>
    <property type="evidence" value="ECO:0007669"/>
    <property type="project" value="UniProtKB-KW"/>
</dbReference>
<dbReference type="Pfam" id="PF12359">
    <property type="entry name" value="DUF3645"/>
    <property type="match status" value="1"/>
</dbReference>
<sequence>MATPRTSLLESIFHHVTLPPKLPDRQEGGLDTIQNLLTERLLNATIALRDETYERYGPGLDDVRRVILTSKIVNAGGKLDPATLVEAFRELQGNGLIIIHVSEQNAALLVRRVIDANGVAILFESFEASPLSEDALASKNALVWNFPGASVSIPIATFNDPSFQTSLADFLAQASKESIKRFAARTTKAGNFVAENRDTVAPVLITTAFMTILEANGTRYYPTILTKRVRDDVCWSEGEKPWRRSPLWLILRVAITRQLCTIFGGEVGRALYKFIICQFLSTLLSQSTTLESALLSHLKTKLCRRLAKLETDRQNASAKVQETYDYLFNKLESKFSGVVKKTSESIEREWASWKANTKRPVLDLPRHAHPRHQYLTLPNSGQYIQMVLSEAAQNSRKGYFSTNANHTPSTFEFSSAATRQAHVFASKYFKLAEIESIINSVIMEGSNEPDSETQCIQAATLIRTYMDQVADAYDGYSEKSVMLLLLLELWVHMDKHCIRTIELLKDYHPMFPSHILDVLQLLTLRDLKRIQNVRTYLEDRHKKAQTHMSIFTDPVKGCFAERYFDSASGEELQELYNKIMRAAETNREQKKDEWERKCQEFEALTKLISESSCIFHEDEYRRVHSKDCKKCYLERCAARFKINSHEDPLSSDLTNAKATVFELACPKAFIAYRESTWKIISTLAFQEPVFEQEPKIRISDYSELQPFKRSLGTRISLASYTKSFLITHYASSRFPVDLCDILLTNGLKLRLYDSSTHTWIGQITQRLTFAHHCTLVVPDHSPFSAFLSTVDFAEDSQGPSSYSVISSQTKCPSGLNIHEFLAIQALLSCTNLRWLQICRELGSANINLSTEVAAIVISHLALKAGPAHTSSHPLGAAHIVFQDLSFCKRLLYQLGERLEGINANYREIFCMECLVTLILRLASLGTTVFNEAFDLLLRVRSITLKWMKSLRAEIHAATSVETSRNLSRYALWAAILCRRTFAIYVESQYPDADAMSCFVFSSITFQDNLVSDPQGLPRILKNALIRDFKNAYRLKIILRSALQGDPTCLITAFSAILPNFIVEPQKSSFESDCAKQPSEAFYDSDGNPGTEYSAFTVKFLLAQHSDKWWIELKTKATSVSFSQTIHFHLLEGYFLVGGKPINKLPASYRNSVVLEELFGNESLLTYPSNLPGMEYMLAVNKRGHQIHLGSRQGTIFVKALVFNRVLEHIPRGVFRSSKSFDLPYNLIDDCIHWLDTATGRIEIRPNTNIWKYKPSNWIIEFHQRKAYRRQSQLLDPQSPLFQRVARLFRYFEYQSHLTVYQPEKGTLSVELRRLELSFSVNKRGLLESRQLRSEFDPDQDPGTWYGLMSAIVLRGVTAGWDNIPLKTRSIIVPIPPVVTEDTDKFSMTYKRHEVHVSLFVINNGTYGRYTINSTLGRLDCPAEPRLLYIMAQFHAFSSYIVPDPLTGRTGTEQAIHLLKSGICQPWGPLTIPQAFSLSCIASLTPARVYYPSGMKVMSRTKWLDGLTTTIQHDAFAEIVAALYAKSEQLATFAVEKNEFPPLDSDDGEPHLVSRSFYRRQSYQRLEIYGNIQPQGDIHYTPRDGWRQRTDSLASFETNASTVARSNVFECVTLLRTWPARMSTEKSLVKILQDWSDFGGYNEPFDRILLSDLLNMDFKVQWGPLVQLCRTMGKNDLYKLMFLLGTISFRVDVNMNIVRALIAFVVYGDLKNLAPPRWSTYSKFRQHQTPRIEYLLQLLRPCLVPYGEDERSTVEFQLSAKYRRRLVMAQSKYEEEQQQYATRLAEHIYNQWPCAEPSMEGFSATTGIDVARALEIIRPEWLRLFQNFELCGYIALVQNVLDRHETDEKVEFPKYEFPEQLVFPERIRGGEFPTLAQLFGKKGPGKFQAKYTNDAVGTKDSVPTRDTKRQGALTSIMPIEAQELLKVVKQFIHSKSIVRQTYGKDLMQSLEALATVSKVSKEKELMHPIILEKSLSIARQSTIQAFAQLRSAFDSHDPRVRWLQGGGIWPSTTTVTLLEHLRSSVPISVFGNGMREALVAYALSITNLQRLIRIEEAIMNGSRPKALEEQENIGHENWNPSERSDWLLLEIDANILIRPGQVDVALATIAPASGANSVLQMNCGQGKTSCIMPMSAAVLADGENLLRVIVPKPLLLQSAQTLQATLGRLLGRRITHVPFSRRTATNSKVIKTYFDIHKEILKDSGCIVALPENMMSFRLTGLQKLSDGNVPEATSMIKVQNWLNSKARDVMDEVDYILAIRTQLIFPSGTQKSVDGHPFRWEIIEAVLKQVDLHLYSLQKAFPQSIEVVRRAQGGFPVVFFLRNDVETELISKIVEDVFRGRCSILPDDCSKSDRLAIKKFISEPKPSTQVLKHIQQMLPNKPAVKQIVHLLRGILVHRILLMTLKKRWNVQYGLAPDRDPIAVPYQAKGTPSSQAEWGHPDVSILFTCLSFYYDGLNVSQLRQTLEHVLKSDDPSQVYDGLSQESSLPDSLRDWSCVNVDDEAQIHEIHPHFKYHVIVIDYFLNNFVFPRHAKQFQLKKQASGWDIPLLSSLTSIGVGTKAMPTSSRIPLTTGFSGTNDSKRMLPLTIKQQDLPRLAHTNAEVLTYLLKPRNRRYVLAADYNGKRLSEIGLLDRLNRYKIHTFIDAGAQILEMDNSTLAKTWLAMSDALACVFFNKDNKPFVLYRQGHQVPLLATPYADDLTDCLVYLDEAHTRGTDLKFPANAVAALTLGLGQTKDSTVQAAMRLRQLGTTQSVVIFSPPEVHQSILDLRKKRSGEHIDSYDAVCWLLEQTCCGIEQLQPLYFSQGLDFCRRAQCALDNPDFLVDRDQREQFLKGIRQFEQQTLEQLYGVKVKSKTATTLGTFSPDLAVFVKELNKQRKGFQDTGSAVNGTALQEVEQEREVAIEVQVENVREVQQAHYQPLGFPGLHRDILVFAKTGRLAADSTAFIPAFMALRQTNLGRKHGIASSANISKLFVSVEFTKTVKFPTVRTYDHFQRSVNWVLWSPINEIAMVIIPEEAERLLPLLREINPAPTHLLTYAAPVTRKMMIFNDMTYYSVPAMPEGWKAPMWLKIELGIFAGRLYFQYSDYEELCKYLGAHERAQEMDDDDDSLLLEQPDTCADDPEGEYIERAEPVKKENEPKTFTKKPLVFMQEWLAIRRKGQDFTHTPMGQLCQGKALKEDHPFFSMPEAPKKKDALPRGFQATRIADEEEDDDVDEFVGDDGYGAELGADEKDDFDDAQLSDVSDDPDTDSS</sequence>
<keyword evidence="4" id="KW-0833">Ubl conjugation pathway</keyword>
<evidence type="ECO:0000256" key="1">
    <source>
        <dbReference type="ARBA" id="ARBA00000707"/>
    </source>
</evidence>
<evidence type="ECO:0000259" key="9">
    <source>
        <dbReference type="Pfam" id="PF12359"/>
    </source>
</evidence>